<organism evidence="1 2">
    <name type="scientific">Phytohabitans flavus</name>
    <dbReference type="NCBI Taxonomy" id="1076124"/>
    <lineage>
        <taxon>Bacteria</taxon>
        <taxon>Bacillati</taxon>
        <taxon>Actinomycetota</taxon>
        <taxon>Actinomycetes</taxon>
        <taxon>Micromonosporales</taxon>
        <taxon>Micromonosporaceae</taxon>
    </lineage>
</organism>
<dbReference type="Proteomes" id="UP000502508">
    <property type="component" value="Chromosome"/>
</dbReference>
<gene>
    <name evidence="1" type="ORF">Pflav_078220</name>
</gene>
<reference evidence="1 2" key="1">
    <citation type="submission" date="2020-03" db="EMBL/GenBank/DDBJ databases">
        <title>Whole genome shotgun sequence of Phytohabitans flavus NBRC 107702.</title>
        <authorList>
            <person name="Komaki H."/>
            <person name="Tamura T."/>
        </authorList>
    </citation>
    <scope>NUCLEOTIDE SEQUENCE [LARGE SCALE GENOMIC DNA]</scope>
    <source>
        <strain evidence="1 2">NBRC 107702</strain>
    </source>
</reference>
<dbReference type="EMBL" id="AP022870">
    <property type="protein sequence ID" value="BCB81412.1"/>
    <property type="molecule type" value="Genomic_DNA"/>
</dbReference>
<sequence>MVTNALLQSTTLSRESIRSIVETSQFDGLSGPIRITPDNHSGLMPQALTVLVARNGRWRLATS</sequence>
<accession>A0A6F8Y5M0</accession>
<dbReference type="InterPro" id="IPR028082">
    <property type="entry name" value="Peripla_BP_I"/>
</dbReference>
<name>A0A6F8Y5M0_9ACTN</name>
<proteinExistence type="predicted"/>
<evidence type="ECO:0008006" key="3">
    <source>
        <dbReference type="Google" id="ProtNLM"/>
    </source>
</evidence>
<reference evidence="1 2" key="2">
    <citation type="submission" date="2020-03" db="EMBL/GenBank/DDBJ databases">
        <authorList>
            <person name="Ichikawa N."/>
            <person name="Kimura A."/>
            <person name="Kitahashi Y."/>
            <person name="Uohara A."/>
        </authorList>
    </citation>
    <scope>NUCLEOTIDE SEQUENCE [LARGE SCALE GENOMIC DNA]</scope>
    <source>
        <strain evidence="1 2">NBRC 107702</strain>
    </source>
</reference>
<keyword evidence="2" id="KW-1185">Reference proteome</keyword>
<dbReference type="AlphaFoldDB" id="A0A6F8Y5M0"/>
<dbReference type="SUPFAM" id="SSF53822">
    <property type="entry name" value="Periplasmic binding protein-like I"/>
    <property type="match status" value="1"/>
</dbReference>
<evidence type="ECO:0000313" key="1">
    <source>
        <dbReference type="EMBL" id="BCB81412.1"/>
    </source>
</evidence>
<dbReference type="KEGG" id="pfla:Pflav_078220"/>
<dbReference type="Gene3D" id="3.40.50.2300">
    <property type="match status" value="2"/>
</dbReference>
<protein>
    <recommendedName>
        <fullName evidence="3">Leucine-binding protein domain-containing protein</fullName>
    </recommendedName>
</protein>
<evidence type="ECO:0000313" key="2">
    <source>
        <dbReference type="Proteomes" id="UP000502508"/>
    </source>
</evidence>